<dbReference type="HOGENOM" id="CLU_2122676_0_0_1"/>
<sequence>MCTYPRTVFVCHHEVWGKRLIVCPVGEAYNRGALSQDCRLRRPHGLQTRKLIRKCDRCIEVDEALAAAKVKIQECHEAVAMKRAEKAAQNMPETCDGSGKGCDVVAIRAWMEKVQVETA</sequence>
<keyword evidence="2" id="KW-1185">Reference proteome</keyword>
<evidence type="ECO:0000313" key="1">
    <source>
        <dbReference type="EMBL" id="KEY68468.1"/>
    </source>
</evidence>
<dbReference type="AlphaFoldDB" id="A0A084AT39"/>
<gene>
    <name evidence="1" type="ORF">S7711_01240</name>
</gene>
<reference evidence="1 2" key="1">
    <citation type="journal article" date="2014" name="BMC Genomics">
        <title>Comparative genome sequencing reveals chemotype-specific gene clusters in the toxigenic black mold Stachybotrys.</title>
        <authorList>
            <person name="Semeiks J."/>
            <person name="Borek D."/>
            <person name="Otwinowski Z."/>
            <person name="Grishin N.V."/>
        </authorList>
    </citation>
    <scope>NUCLEOTIDE SEQUENCE [LARGE SCALE GENOMIC DNA]</scope>
    <source>
        <strain evidence="2">CBS 109288 / IBT 7711</strain>
    </source>
</reference>
<dbReference type="EMBL" id="KL648579">
    <property type="protein sequence ID" value="KEY68468.1"/>
    <property type="molecule type" value="Genomic_DNA"/>
</dbReference>
<organism evidence="1 2">
    <name type="scientific">Stachybotrys chartarum (strain CBS 109288 / IBT 7711)</name>
    <name type="common">Toxic black mold</name>
    <name type="synonym">Stilbospora chartarum</name>
    <dbReference type="NCBI Taxonomy" id="1280523"/>
    <lineage>
        <taxon>Eukaryota</taxon>
        <taxon>Fungi</taxon>
        <taxon>Dikarya</taxon>
        <taxon>Ascomycota</taxon>
        <taxon>Pezizomycotina</taxon>
        <taxon>Sordariomycetes</taxon>
        <taxon>Hypocreomycetidae</taxon>
        <taxon>Hypocreales</taxon>
        <taxon>Stachybotryaceae</taxon>
        <taxon>Stachybotrys</taxon>
    </lineage>
</organism>
<name>A0A084AT39_STACB</name>
<dbReference type="Proteomes" id="UP000028045">
    <property type="component" value="Unassembled WGS sequence"/>
</dbReference>
<dbReference type="OrthoDB" id="4924147at2759"/>
<accession>A0A084AT39</accession>
<evidence type="ECO:0000313" key="2">
    <source>
        <dbReference type="Proteomes" id="UP000028045"/>
    </source>
</evidence>
<protein>
    <submittedName>
        <fullName evidence="1">Uncharacterized protein</fullName>
    </submittedName>
</protein>
<proteinExistence type="predicted"/>